<dbReference type="Proteomes" id="UP000276055">
    <property type="component" value="Unassembled WGS sequence"/>
</dbReference>
<dbReference type="AlphaFoldDB" id="A0A495E703"/>
<proteinExistence type="predicted"/>
<evidence type="ECO:0000313" key="2">
    <source>
        <dbReference type="Proteomes" id="UP000276055"/>
    </source>
</evidence>
<name>A0A495E703_9MICC</name>
<evidence type="ECO:0000313" key="1">
    <source>
        <dbReference type="EMBL" id="RKR12718.1"/>
    </source>
</evidence>
<dbReference type="EMBL" id="RBIR01000011">
    <property type="protein sequence ID" value="RKR12718.1"/>
    <property type="molecule type" value="Genomic_DNA"/>
</dbReference>
<accession>A0A495E703</accession>
<protein>
    <submittedName>
        <fullName evidence="1">Uncharacterized protein</fullName>
    </submittedName>
</protein>
<sequence>MEAASCAAVAGVGTVACIRGPRRSAASWEPQHLSMSVSGSREYATWKYSLMTIDNDDANLPAQLDSHGVDDSAEVSRSWDHIGAIIVDAALQRRQNYHATVRPRVVALVEAWPDAATTSGFRRRLDTGTLSEVIDWPSPGRVAQVEDMTRVLESQGIETVAELRAALGAPSGRAVLREALGAVRHVSPKTLDYIDTLSEISTDAVEE</sequence>
<reference evidence="1 2" key="1">
    <citation type="submission" date="2018-10" db="EMBL/GenBank/DDBJ databases">
        <title>Genomic Encyclopedia of Type Strains, Phase IV (KMG-IV): sequencing the most valuable type-strain genomes for metagenomic binning, comparative biology and taxonomic classification.</title>
        <authorList>
            <person name="Goeker M."/>
        </authorList>
    </citation>
    <scope>NUCLEOTIDE SEQUENCE [LARGE SCALE GENOMIC DNA]</scope>
    <source>
        <strain evidence="1 2">DSM 25586</strain>
    </source>
</reference>
<organism evidence="1 2">
    <name type="scientific">Arthrobacter oryzae</name>
    <dbReference type="NCBI Taxonomy" id="409290"/>
    <lineage>
        <taxon>Bacteria</taxon>
        <taxon>Bacillati</taxon>
        <taxon>Actinomycetota</taxon>
        <taxon>Actinomycetes</taxon>
        <taxon>Micrococcales</taxon>
        <taxon>Micrococcaceae</taxon>
        <taxon>Arthrobacter</taxon>
    </lineage>
</organism>
<comment type="caution">
    <text evidence="1">The sequence shown here is derived from an EMBL/GenBank/DDBJ whole genome shotgun (WGS) entry which is preliminary data.</text>
</comment>
<gene>
    <name evidence="1" type="ORF">C8D78_3624</name>
</gene>